<dbReference type="eggNOG" id="COG4281">
    <property type="taxonomic scope" value="Bacteria"/>
</dbReference>
<keyword evidence="4" id="KW-1185">Reference proteome</keyword>
<dbReference type="KEGG" id="oho:Oweho_1571"/>
<sequence>MAKLVVMEDKSLDTEFWKYVEIGSGLPPQTADNMLIAYAYFKQGTIGNNTHTRPHESSNVIETFKHDAWYRLQGMPKEEAMQKYIDTIKLLEKEGGE</sequence>
<gene>
    <name evidence="3" type="ordered locus">Oweho_1571</name>
</gene>
<proteinExistence type="predicted"/>
<feature type="domain" description="ACB" evidence="2">
    <location>
        <begin position="12"/>
        <end position="97"/>
    </location>
</feature>
<dbReference type="PANTHER" id="PTHR23310:SF77">
    <property type="entry name" value="LD25952P"/>
    <property type="match status" value="1"/>
</dbReference>
<accession>G8QZD3</accession>
<dbReference type="PANTHER" id="PTHR23310">
    <property type="entry name" value="ACYL-COA-BINDING PROTEIN, ACBP"/>
    <property type="match status" value="1"/>
</dbReference>
<evidence type="ECO:0000313" key="3">
    <source>
        <dbReference type="EMBL" id="AEV32561.1"/>
    </source>
</evidence>
<dbReference type="OrthoDB" id="981216at2"/>
<organism evidence="3 4">
    <name type="scientific">Owenweeksia hongkongensis (strain DSM 17368 / CIP 108786 / JCM 12287 / NRRL B-23963 / UST20020801)</name>
    <dbReference type="NCBI Taxonomy" id="926562"/>
    <lineage>
        <taxon>Bacteria</taxon>
        <taxon>Pseudomonadati</taxon>
        <taxon>Bacteroidota</taxon>
        <taxon>Flavobacteriia</taxon>
        <taxon>Flavobacteriales</taxon>
        <taxon>Owenweeksiaceae</taxon>
        <taxon>Owenweeksia</taxon>
    </lineage>
</organism>
<dbReference type="InterPro" id="IPR000582">
    <property type="entry name" value="Acyl-CoA-binding_protein"/>
</dbReference>
<dbReference type="GO" id="GO:0005737">
    <property type="term" value="C:cytoplasm"/>
    <property type="evidence" value="ECO:0007669"/>
    <property type="project" value="TreeGrafter"/>
</dbReference>
<dbReference type="InterPro" id="IPR014352">
    <property type="entry name" value="FERM/acyl-CoA-bd_prot_sf"/>
</dbReference>
<dbReference type="EMBL" id="CP003156">
    <property type="protein sequence ID" value="AEV32561.1"/>
    <property type="molecule type" value="Genomic_DNA"/>
</dbReference>
<protein>
    <submittedName>
        <fullName evidence="3">Acyl-CoA-binding protein</fullName>
    </submittedName>
</protein>
<dbReference type="PRINTS" id="PR00689">
    <property type="entry name" value="ACOABINDINGP"/>
</dbReference>
<dbReference type="Gene3D" id="1.20.80.10">
    <property type="match status" value="1"/>
</dbReference>
<dbReference type="STRING" id="926562.Oweho_1571"/>
<dbReference type="GO" id="GO:0006631">
    <property type="term" value="P:fatty acid metabolic process"/>
    <property type="evidence" value="ECO:0007669"/>
    <property type="project" value="TreeGrafter"/>
</dbReference>
<keyword evidence="1" id="KW-0446">Lipid-binding</keyword>
<dbReference type="PROSITE" id="PS51228">
    <property type="entry name" value="ACB_2"/>
    <property type="match status" value="1"/>
</dbReference>
<dbReference type="RefSeq" id="WP_014201917.1">
    <property type="nucleotide sequence ID" value="NC_016599.1"/>
</dbReference>
<dbReference type="SUPFAM" id="SSF47027">
    <property type="entry name" value="Acyl-CoA binding protein"/>
    <property type="match status" value="1"/>
</dbReference>
<evidence type="ECO:0000256" key="1">
    <source>
        <dbReference type="ARBA" id="ARBA00023121"/>
    </source>
</evidence>
<evidence type="ECO:0000313" key="4">
    <source>
        <dbReference type="Proteomes" id="UP000005631"/>
    </source>
</evidence>
<reference evidence="3 4" key="1">
    <citation type="journal article" date="2012" name="Stand. Genomic Sci.">
        <title>Genome sequence of the orange-pigmented seawater bacterium Owenweeksia hongkongensis type strain (UST20020801(T)).</title>
        <authorList>
            <person name="Riedel T."/>
            <person name="Held B."/>
            <person name="Nolan M."/>
            <person name="Lucas S."/>
            <person name="Lapidus A."/>
            <person name="Tice H."/>
            <person name="Del Rio T.G."/>
            <person name="Cheng J.F."/>
            <person name="Han C."/>
            <person name="Tapia R."/>
            <person name="Goodwin L.A."/>
            <person name="Pitluck S."/>
            <person name="Liolios K."/>
            <person name="Mavromatis K."/>
            <person name="Pagani I."/>
            <person name="Ivanova N."/>
            <person name="Mikhailova N."/>
            <person name="Pati A."/>
            <person name="Chen A."/>
            <person name="Palaniappan K."/>
            <person name="Rohde M."/>
            <person name="Tindall B.J."/>
            <person name="Detter J.C."/>
            <person name="Goker M."/>
            <person name="Woyke T."/>
            <person name="Bristow J."/>
            <person name="Eisen J.A."/>
            <person name="Markowitz V."/>
            <person name="Hugenholtz P."/>
            <person name="Klenk H.P."/>
            <person name="Kyrpides N.C."/>
        </authorList>
    </citation>
    <scope>NUCLEOTIDE SEQUENCE</scope>
    <source>
        <strain evidence="4">DSM 17368 / JCM 12287 / NRRL B-23963</strain>
    </source>
</reference>
<dbReference type="Proteomes" id="UP000005631">
    <property type="component" value="Chromosome"/>
</dbReference>
<dbReference type="GO" id="GO:0000062">
    <property type="term" value="F:fatty-acyl-CoA binding"/>
    <property type="evidence" value="ECO:0007669"/>
    <property type="project" value="InterPro"/>
</dbReference>
<dbReference type="HOGENOM" id="CLU_118853_1_0_10"/>
<evidence type="ECO:0000259" key="2">
    <source>
        <dbReference type="PROSITE" id="PS51228"/>
    </source>
</evidence>
<dbReference type="InterPro" id="IPR035984">
    <property type="entry name" value="Acyl-CoA-binding_sf"/>
</dbReference>
<dbReference type="Pfam" id="PF00887">
    <property type="entry name" value="ACBP"/>
    <property type="match status" value="1"/>
</dbReference>
<dbReference type="AlphaFoldDB" id="G8QZD3"/>
<name>G8QZD3_OWEHD</name>